<proteinExistence type="predicted"/>
<dbReference type="AlphaFoldDB" id="A0A0E9RSD6"/>
<protein>
    <submittedName>
        <fullName evidence="1">Uncharacterized protein</fullName>
    </submittedName>
</protein>
<organism evidence="1">
    <name type="scientific">Anguilla anguilla</name>
    <name type="common">European freshwater eel</name>
    <name type="synonym">Muraena anguilla</name>
    <dbReference type="NCBI Taxonomy" id="7936"/>
    <lineage>
        <taxon>Eukaryota</taxon>
        <taxon>Metazoa</taxon>
        <taxon>Chordata</taxon>
        <taxon>Craniata</taxon>
        <taxon>Vertebrata</taxon>
        <taxon>Euteleostomi</taxon>
        <taxon>Actinopterygii</taxon>
        <taxon>Neopterygii</taxon>
        <taxon>Teleostei</taxon>
        <taxon>Anguilliformes</taxon>
        <taxon>Anguillidae</taxon>
        <taxon>Anguilla</taxon>
    </lineage>
</organism>
<accession>A0A0E9RSD6</accession>
<evidence type="ECO:0000313" key="1">
    <source>
        <dbReference type="EMBL" id="JAH31188.1"/>
    </source>
</evidence>
<name>A0A0E9RSD6_ANGAN</name>
<sequence length="19" mass="2233">MQCPIYSIFIYITISIILT</sequence>
<dbReference type="EMBL" id="GBXM01077389">
    <property type="protein sequence ID" value="JAH31188.1"/>
    <property type="molecule type" value="Transcribed_RNA"/>
</dbReference>
<reference evidence="1" key="2">
    <citation type="journal article" date="2015" name="Fish Shellfish Immunol.">
        <title>Early steps in the European eel (Anguilla anguilla)-Vibrio vulnificus interaction in the gills: Role of the RtxA13 toxin.</title>
        <authorList>
            <person name="Callol A."/>
            <person name="Pajuelo D."/>
            <person name="Ebbesson L."/>
            <person name="Teles M."/>
            <person name="MacKenzie S."/>
            <person name="Amaro C."/>
        </authorList>
    </citation>
    <scope>NUCLEOTIDE SEQUENCE</scope>
</reference>
<reference evidence="1" key="1">
    <citation type="submission" date="2014-11" db="EMBL/GenBank/DDBJ databases">
        <authorList>
            <person name="Amaro Gonzalez C."/>
        </authorList>
    </citation>
    <scope>NUCLEOTIDE SEQUENCE</scope>
</reference>